<dbReference type="PANTHER" id="PTHR21180">
    <property type="entry name" value="ENDONUCLEASE/EXONUCLEASE/PHOSPHATASE FAMILY DOMAIN-CONTAINING PROTEIN 1"/>
    <property type="match status" value="1"/>
</dbReference>
<keyword evidence="1" id="KW-0472">Membrane</keyword>
<feature type="domain" description="Helix-hairpin-helix DNA-binding motif class 1" evidence="2">
    <location>
        <begin position="162"/>
        <end position="181"/>
    </location>
</feature>
<evidence type="ECO:0000259" key="2">
    <source>
        <dbReference type="SMART" id="SM00278"/>
    </source>
</evidence>
<evidence type="ECO:0000256" key="1">
    <source>
        <dbReference type="SAM" id="Phobius"/>
    </source>
</evidence>
<dbReference type="GO" id="GO:0015628">
    <property type="term" value="P:protein secretion by the type II secretion system"/>
    <property type="evidence" value="ECO:0007669"/>
    <property type="project" value="TreeGrafter"/>
</dbReference>
<organism evidence="3 4">
    <name type="scientific">Leifsonia shinshuensis</name>
    <dbReference type="NCBI Taxonomy" id="150026"/>
    <lineage>
        <taxon>Bacteria</taxon>
        <taxon>Bacillati</taxon>
        <taxon>Actinomycetota</taxon>
        <taxon>Actinomycetes</taxon>
        <taxon>Micrococcales</taxon>
        <taxon>Microbacteriaceae</taxon>
        <taxon>Leifsonia</taxon>
    </lineage>
</organism>
<dbReference type="GO" id="GO:0015627">
    <property type="term" value="C:type II protein secretion system complex"/>
    <property type="evidence" value="ECO:0007669"/>
    <property type="project" value="TreeGrafter"/>
</dbReference>
<dbReference type="InterPro" id="IPR003583">
    <property type="entry name" value="Hlx-hairpin-Hlx_DNA-bd_motif"/>
</dbReference>
<sequence length="214" mass="21489">MRHRDEETERAPSRRLKVGVGAATVLLVAAFVIAALISGLSGGQKVPLAPVTPTGSATAAPTPGGLAGAEEAELFVHVSGAVNTPGLIRLAPGARVVDAVEAAGGLAEGADPAGLNLARRVRDGEQLRAPLIGEVVVADGADGAGAAGADGGLVDLNTASTAQLESLPRIGPAMAQRIVDWRTSNGRFGAVTDLLKVTGIGQKLFDGIKDRVTV</sequence>
<accession>A0A853CY12</accession>
<feature type="domain" description="Helix-hairpin-helix DNA-binding motif class 1" evidence="2">
    <location>
        <begin position="192"/>
        <end position="211"/>
    </location>
</feature>
<dbReference type="Pfam" id="PF12836">
    <property type="entry name" value="HHH_3"/>
    <property type="match status" value="1"/>
</dbReference>
<evidence type="ECO:0000313" key="3">
    <source>
        <dbReference type="EMBL" id="NYJ24064.1"/>
    </source>
</evidence>
<dbReference type="Pfam" id="PF10531">
    <property type="entry name" value="SLBB"/>
    <property type="match status" value="1"/>
</dbReference>
<dbReference type="GO" id="GO:0006281">
    <property type="term" value="P:DNA repair"/>
    <property type="evidence" value="ECO:0007669"/>
    <property type="project" value="InterPro"/>
</dbReference>
<dbReference type="AlphaFoldDB" id="A0A853CY12"/>
<proteinExistence type="predicted"/>
<dbReference type="SMART" id="SM00278">
    <property type="entry name" value="HhH1"/>
    <property type="match status" value="2"/>
</dbReference>
<dbReference type="EMBL" id="JACCFL010000001">
    <property type="protein sequence ID" value="NYJ24064.1"/>
    <property type="molecule type" value="Genomic_DNA"/>
</dbReference>
<dbReference type="GO" id="GO:0003677">
    <property type="term" value="F:DNA binding"/>
    <property type="evidence" value="ECO:0007669"/>
    <property type="project" value="InterPro"/>
</dbReference>
<dbReference type="PANTHER" id="PTHR21180:SF32">
    <property type="entry name" value="ENDONUCLEASE_EXONUCLEASE_PHOSPHATASE FAMILY DOMAIN-CONTAINING PROTEIN 1"/>
    <property type="match status" value="1"/>
</dbReference>
<name>A0A853CY12_9MICO</name>
<reference evidence="3 4" key="1">
    <citation type="submission" date="2020-07" db="EMBL/GenBank/DDBJ databases">
        <title>Sequencing the genomes of 1000 actinobacteria strains.</title>
        <authorList>
            <person name="Klenk H.-P."/>
        </authorList>
    </citation>
    <scope>NUCLEOTIDE SEQUENCE [LARGE SCALE GENOMIC DNA]</scope>
    <source>
        <strain evidence="3 4">DSM 15165</strain>
    </source>
</reference>
<dbReference type="InterPro" id="IPR019554">
    <property type="entry name" value="Soluble_ligand-bd"/>
</dbReference>
<dbReference type="Gene3D" id="1.10.150.280">
    <property type="entry name" value="AF1531-like domain"/>
    <property type="match status" value="1"/>
</dbReference>
<dbReference type="InterPro" id="IPR010994">
    <property type="entry name" value="RuvA_2-like"/>
</dbReference>
<gene>
    <name evidence="3" type="ORF">HNR13_002351</name>
</gene>
<protein>
    <submittedName>
        <fullName evidence="3">Competence protein ComEA</fullName>
    </submittedName>
</protein>
<keyword evidence="1" id="KW-0812">Transmembrane</keyword>
<evidence type="ECO:0000313" key="4">
    <source>
        <dbReference type="Proteomes" id="UP000578352"/>
    </source>
</evidence>
<dbReference type="RefSeq" id="WP_179605934.1">
    <property type="nucleotide sequence ID" value="NZ_BAABEH010000001.1"/>
</dbReference>
<dbReference type="Gene3D" id="3.10.560.10">
    <property type="entry name" value="Outer membrane lipoprotein wza domain like"/>
    <property type="match status" value="1"/>
</dbReference>
<dbReference type="Proteomes" id="UP000578352">
    <property type="component" value="Unassembled WGS sequence"/>
</dbReference>
<dbReference type="SUPFAM" id="SSF47781">
    <property type="entry name" value="RuvA domain 2-like"/>
    <property type="match status" value="1"/>
</dbReference>
<keyword evidence="1" id="KW-1133">Transmembrane helix</keyword>
<feature type="transmembrane region" description="Helical" evidence="1">
    <location>
        <begin position="20"/>
        <end position="40"/>
    </location>
</feature>
<dbReference type="InterPro" id="IPR051675">
    <property type="entry name" value="Endo/Exo/Phosphatase_dom_1"/>
</dbReference>
<comment type="caution">
    <text evidence="3">The sequence shown here is derived from an EMBL/GenBank/DDBJ whole genome shotgun (WGS) entry which is preliminary data.</text>
</comment>